<dbReference type="Pfam" id="PF01555">
    <property type="entry name" value="N6_N4_Mtase"/>
    <property type="match status" value="1"/>
</dbReference>
<dbReference type="Gene3D" id="3.40.50.150">
    <property type="entry name" value="Vaccinia Virus protein VP39"/>
    <property type="match status" value="1"/>
</dbReference>
<evidence type="ECO:0000313" key="7">
    <source>
        <dbReference type="Proteomes" id="UP000419138"/>
    </source>
</evidence>
<accession>A0A646KPR2</accession>
<gene>
    <name evidence="6" type="ORF">FF041_28035</name>
</gene>
<protein>
    <recommendedName>
        <fullName evidence="4">Methyltransferase</fullName>
        <ecNumber evidence="4">2.1.1.-</ecNumber>
    </recommendedName>
</protein>
<feature type="domain" description="DNA methylase N-4/N-6" evidence="5">
    <location>
        <begin position="31"/>
        <end position="238"/>
    </location>
</feature>
<dbReference type="InterPro" id="IPR029063">
    <property type="entry name" value="SAM-dependent_MTases_sf"/>
</dbReference>
<keyword evidence="7" id="KW-1185">Reference proteome</keyword>
<dbReference type="AlphaFoldDB" id="A0A646KPR2"/>
<organism evidence="6 7">
    <name type="scientific">Streptomyces jumonjinensis</name>
    <dbReference type="NCBI Taxonomy" id="1945"/>
    <lineage>
        <taxon>Bacteria</taxon>
        <taxon>Bacillati</taxon>
        <taxon>Actinomycetota</taxon>
        <taxon>Actinomycetes</taxon>
        <taxon>Kitasatosporales</taxon>
        <taxon>Streptomycetaceae</taxon>
        <taxon>Streptomyces</taxon>
    </lineage>
</organism>
<evidence type="ECO:0000256" key="2">
    <source>
        <dbReference type="ARBA" id="ARBA00022603"/>
    </source>
</evidence>
<evidence type="ECO:0000259" key="5">
    <source>
        <dbReference type="Pfam" id="PF01555"/>
    </source>
</evidence>
<dbReference type="EMBL" id="VCLA01000180">
    <property type="protein sequence ID" value="MQT03881.1"/>
    <property type="molecule type" value="Genomic_DNA"/>
</dbReference>
<evidence type="ECO:0000313" key="6">
    <source>
        <dbReference type="EMBL" id="MQT03881.1"/>
    </source>
</evidence>
<dbReference type="PRINTS" id="PR00508">
    <property type="entry name" value="S21N4MTFRASE"/>
</dbReference>
<dbReference type="GO" id="GO:0003677">
    <property type="term" value="F:DNA binding"/>
    <property type="evidence" value="ECO:0007669"/>
    <property type="project" value="InterPro"/>
</dbReference>
<dbReference type="Proteomes" id="UP000419138">
    <property type="component" value="Unassembled WGS sequence"/>
</dbReference>
<evidence type="ECO:0000256" key="4">
    <source>
        <dbReference type="RuleBase" id="RU362026"/>
    </source>
</evidence>
<dbReference type="RefSeq" id="WP_153525389.1">
    <property type="nucleotide sequence ID" value="NZ_JBEPDZ010000025.1"/>
</dbReference>
<dbReference type="GO" id="GO:0032259">
    <property type="term" value="P:methylation"/>
    <property type="evidence" value="ECO:0007669"/>
    <property type="project" value="UniProtKB-KW"/>
</dbReference>
<comment type="similarity">
    <text evidence="1 4">Belongs to the N(4)/N(6)-methyltransferase family.</text>
</comment>
<comment type="caution">
    <text evidence="6">The sequence shown here is derived from an EMBL/GenBank/DDBJ whole genome shotgun (WGS) entry which is preliminary data.</text>
</comment>
<dbReference type="PROSITE" id="PS00092">
    <property type="entry name" value="N6_MTASE"/>
    <property type="match status" value="1"/>
</dbReference>
<dbReference type="InterPro" id="IPR002052">
    <property type="entry name" value="DNA_methylase_N6_adenine_CS"/>
</dbReference>
<dbReference type="EC" id="2.1.1.-" evidence="4"/>
<evidence type="ECO:0000256" key="3">
    <source>
        <dbReference type="ARBA" id="ARBA00022679"/>
    </source>
</evidence>
<dbReference type="InterPro" id="IPR001091">
    <property type="entry name" value="RM_Methyltransferase"/>
</dbReference>
<reference evidence="6 7" key="1">
    <citation type="submission" date="2019-05" db="EMBL/GenBank/DDBJ databases">
        <title>Comparative genomics and metabolomics analyses of clavulanic acid producing Streptomyces species provides insight into specialized metabolism and evolution of beta-lactam biosynthetic gene clusters.</title>
        <authorList>
            <person name="Moore M.A."/>
            <person name="Cruz-Morales P."/>
            <person name="Barona Gomez F."/>
            <person name="Kapil T."/>
        </authorList>
    </citation>
    <scope>NUCLEOTIDE SEQUENCE [LARGE SCALE GENOMIC DNA]</scope>
    <source>
        <strain evidence="6 7">NRRL 5741</strain>
    </source>
</reference>
<proteinExistence type="inferred from homology"/>
<dbReference type="PANTHER" id="PTHR13370">
    <property type="entry name" value="RNA METHYLASE-RELATED"/>
    <property type="match status" value="1"/>
</dbReference>
<sequence>MPPTPYYSDDHVTLYHGDMRDLLPTLGVTADCIVTDPPYNDTALAWDRWPDGWPALAAAVTSSMWCFGSMRMYLARHAEFTDWRLSQDVIWEKDQGSDFVADRFKRVHEHILYWYRGSWRDQRKAVPRIPAVDTRSRARHHSLRTAAHLNSPIAPAIVTSDGTRLIRSVLQSPSVRRGLHPTQKPVSVLTPLIEYASPHGGLVLDPFAGSGSTLDAARLAGRRAIGIEANEQYCETAAKRLSELVC</sequence>
<keyword evidence="3 6" id="KW-0808">Transferase</keyword>
<keyword evidence="2 6" id="KW-0489">Methyltransferase</keyword>
<dbReference type="InterPro" id="IPR002941">
    <property type="entry name" value="DNA_methylase_N4/N6"/>
</dbReference>
<dbReference type="PANTHER" id="PTHR13370:SF3">
    <property type="entry name" value="TRNA (GUANINE(10)-N2)-METHYLTRANSFERASE HOMOLOG"/>
    <property type="match status" value="1"/>
</dbReference>
<dbReference type="SUPFAM" id="SSF53335">
    <property type="entry name" value="S-adenosyl-L-methionine-dependent methyltransferases"/>
    <property type="match status" value="1"/>
</dbReference>
<dbReference type="GO" id="GO:0008170">
    <property type="term" value="F:N-methyltransferase activity"/>
    <property type="evidence" value="ECO:0007669"/>
    <property type="project" value="InterPro"/>
</dbReference>
<dbReference type="GO" id="GO:0009007">
    <property type="term" value="F:site-specific DNA-methyltransferase (adenine-specific) activity"/>
    <property type="evidence" value="ECO:0007669"/>
    <property type="project" value="TreeGrafter"/>
</dbReference>
<dbReference type="OrthoDB" id="9773060at2"/>
<dbReference type="GO" id="GO:0005737">
    <property type="term" value="C:cytoplasm"/>
    <property type="evidence" value="ECO:0007669"/>
    <property type="project" value="TreeGrafter"/>
</dbReference>
<name>A0A646KPR2_STRJU</name>
<evidence type="ECO:0000256" key="1">
    <source>
        <dbReference type="ARBA" id="ARBA00006594"/>
    </source>
</evidence>